<dbReference type="RefSeq" id="WP_051511161.1">
    <property type="nucleotide sequence ID" value="NZ_AWSA01000071.1"/>
</dbReference>
<keyword evidence="3 6" id="KW-0812">Transmembrane</keyword>
<keyword evidence="2" id="KW-0132">Cell division</keyword>
<gene>
    <name evidence="9" type="ORF">N865_20780</name>
</gene>
<dbReference type="STRING" id="1386089.N865_20780"/>
<keyword evidence="10" id="KW-1185">Reference proteome</keyword>
<feature type="domain" description="Cell division protein FtsQ/DivIB C-terminal" evidence="7">
    <location>
        <begin position="136"/>
        <end position="224"/>
    </location>
</feature>
<sequence>MTATRSPSRRRGQATGLSSARARFERRAAAARRRPRLVAAGAVVLLLLLGAVAWLGWFSSVLTATSVEVAGVPAAQAAKVRTVAAVPLGGPLMRVDTDAVVRRLEGGREWTAITVSRRLPHTVVVSVTPRVGVLAVRTGGGQIELVDRDGFAFRTVTSAPGGVPLVNAGAAQVTATGVQAALRALATLDTSTRSTISGLTVSSADQVSFTLRVKGSTRTVVWGGVGQEALKARLVTILASEPGSTIDVSVPESPVTR</sequence>
<keyword evidence="4 6" id="KW-1133">Transmembrane helix</keyword>
<comment type="caution">
    <text evidence="9">The sequence shown here is derived from an EMBL/GenBank/DDBJ whole genome shotgun (WGS) entry which is preliminary data.</text>
</comment>
<name>W9G1H7_9MICO</name>
<dbReference type="Proteomes" id="UP000019489">
    <property type="component" value="Unassembled WGS sequence"/>
</dbReference>
<dbReference type="InterPro" id="IPR005548">
    <property type="entry name" value="Cell_div_FtsQ/DivIB_C"/>
</dbReference>
<dbReference type="Pfam" id="PF08478">
    <property type="entry name" value="POTRA_1"/>
    <property type="match status" value="1"/>
</dbReference>
<dbReference type="eggNOG" id="COG1589">
    <property type="taxonomic scope" value="Bacteria"/>
</dbReference>
<evidence type="ECO:0000259" key="8">
    <source>
        <dbReference type="Pfam" id="PF08478"/>
    </source>
</evidence>
<accession>W9G1H7</accession>
<dbReference type="EMBL" id="AWSA01000071">
    <property type="protein sequence ID" value="EWS99804.1"/>
    <property type="molecule type" value="Genomic_DNA"/>
</dbReference>
<dbReference type="OrthoDB" id="9790760at2"/>
<dbReference type="AlphaFoldDB" id="W9G1H7"/>
<evidence type="ECO:0000256" key="3">
    <source>
        <dbReference type="ARBA" id="ARBA00022692"/>
    </source>
</evidence>
<evidence type="ECO:0000313" key="10">
    <source>
        <dbReference type="Proteomes" id="UP000019489"/>
    </source>
</evidence>
<dbReference type="PANTHER" id="PTHR37820:SF1">
    <property type="entry name" value="CELL DIVISION PROTEIN FTSQ"/>
    <property type="match status" value="1"/>
</dbReference>
<evidence type="ECO:0000256" key="5">
    <source>
        <dbReference type="ARBA" id="ARBA00023306"/>
    </source>
</evidence>
<keyword evidence="6" id="KW-0472">Membrane</keyword>
<evidence type="ECO:0000256" key="2">
    <source>
        <dbReference type="ARBA" id="ARBA00022618"/>
    </source>
</evidence>
<feature type="domain" description="POTRA" evidence="8">
    <location>
        <begin position="66"/>
        <end position="128"/>
    </location>
</feature>
<dbReference type="GO" id="GO:0051301">
    <property type="term" value="P:cell division"/>
    <property type="evidence" value="ECO:0007669"/>
    <property type="project" value="UniProtKB-KW"/>
</dbReference>
<evidence type="ECO:0000256" key="1">
    <source>
        <dbReference type="ARBA" id="ARBA00022475"/>
    </source>
</evidence>
<keyword evidence="5" id="KW-0131">Cell cycle</keyword>
<dbReference type="InterPro" id="IPR050487">
    <property type="entry name" value="FtsQ_DivIB"/>
</dbReference>
<organism evidence="9 10">
    <name type="scientific">Intrasporangium oryzae NRRL B-24470</name>
    <dbReference type="NCBI Taxonomy" id="1386089"/>
    <lineage>
        <taxon>Bacteria</taxon>
        <taxon>Bacillati</taxon>
        <taxon>Actinomycetota</taxon>
        <taxon>Actinomycetes</taxon>
        <taxon>Micrococcales</taxon>
        <taxon>Intrasporangiaceae</taxon>
        <taxon>Intrasporangium</taxon>
    </lineage>
</organism>
<dbReference type="InterPro" id="IPR013685">
    <property type="entry name" value="POTRA_FtsQ_type"/>
</dbReference>
<dbReference type="GO" id="GO:0005886">
    <property type="term" value="C:plasma membrane"/>
    <property type="evidence" value="ECO:0007669"/>
    <property type="project" value="TreeGrafter"/>
</dbReference>
<evidence type="ECO:0000256" key="6">
    <source>
        <dbReference type="SAM" id="Phobius"/>
    </source>
</evidence>
<dbReference type="PANTHER" id="PTHR37820">
    <property type="entry name" value="CELL DIVISION PROTEIN DIVIB"/>
    <property type="match status" value="1"/>
</dbReference>
<feature type="transmembrane region" description="Helical" evidence="6">
    <location>
        <begin position="37"/>
        <end position="57"/>
    </location>
</feature>
<proteinExistence type="predicted"/>
<dbReference type="Pfam" id="PF03799">
    <property type="entry name" value="FtsQ_DivIB_C"/>
    <property type="match status" value="1"/>
</dbReference>
<evidence type="ECO:0000256" key="4">
    <source>
        <dbReference type="ARBA" id="ARBA00022989"/>
    </source>
</evidence>
<protein>
    <submittedName>
        <fullName evidence="9">Uncharacterized protein</fullName>
    </submittedName>
</protein>
<evidence type="ECO:0000259" key="7">
    <source>
        <dbReference type="Pfam" id="PF03799"/>
    </source>
</evidence>
<reference evidence="9 10" key="1">
    <citation type="submission" date="2013-08" db="EMBL/GenBank/DDBJ databases">
        <title>Intrasporangium oryzae NRRL B-24470.</title>
        <authorList>
            <person name="Liu H."/>
            <person name="Wang G."/>
        </authorList>
    </citation>
    <scope>NUCLEOTIDE SEQUENCE [LARGE SCALE GENOMIC DNA]</scope>
    <source>
        <strain evidence="9 10">NRRL B-24470</strain>
    </source>
</reference>
<keyword evidence="1" id="KW-1003">Cell membrane</keyword>
<evidence type="ECO:0000313" key="9">
    <source>
        <dbReference type="EMBL" id="EWS99804.1"/>
    </source>
</evidence>